<dbReference type="RefSeq" id="WP_008803702.1">
    <property type="nucleotide sequence ID" value="NZ_KQ235734.1"/>
</dbReference>
<feature type="transmembrane region" description="Helical" evidence="2">
    <location>
        <begin position="97"/>
        <end position="118"/>
    </location>
</feature>
<evidence type="ECO:0000256" key="1">
    <source>
        <dbReference type="SAM" id="MobiDB-lite"/>
    </source>
</evidence>
<feature type="compositionally biased region" description="Basic and acidic residues" evidence="1">
    <location>
        <begin position="1"/>
        <end position="16"/>
    </location>
</feature>
<dbReference type="Proteomes" id="UP000004925">
    <property type="component" value="Unassembled WGS sequence"/>
</dbReference>
<protein>
    <recommendedName>
        <fullName evidence="3">YARHG domain-containing protein</fullName>
    </recommendedName>
</protein>
<keyword evidence="2" id="KW-0472">Membrane</keyword>
<evidence type="ECO:0000313" key="4">
    <source>
        <dbReference type="EMBL" id="EEO41375.1"/>
    </source>
</evidence>
<dbReference type="InterPro" id="IPR025582">
    <property type="entry name" value="YARHG_dom"/>
</dbReference>
<organism evidence="4 5">
    <name type="scientific">Fusobacterium vincentii 4_1_13</name>
    <dbReference type="NCBI Taxonomy" id="469606"/>
    <lineage>
        <taxon>Bacteria</taxon>
        <taxon>Fusobacteriati</taxon>
        <taxon>Fusobacteriota</taxon>
        <taxon>Fusobacteriia</taxon>
        <taxon>Fusobacteriales</taxon>
        <taxon>Fusobacteriaceae</taxon>
        <taxon>Fusobacterium</taxon>
    </lineage>
</organism>
<proteinExistence type="predicted"/>
<evidence type="ECO:0000259" key="3">
    <source>
        <dbReference type="SMART" id="SM01324"/>
    </source>
</evidence>
<feature type="compositionally biased region" description="Acidic residues" evidence="1">
    <location>
        <begin position="17"/>
        <end position="28"/>
    </location>
</feature>
<name>A0A0M1VXF3_FUSVC</name>
<keyword evidence="2" id="KW-1133">Transmembrane helix</keyword>
<sequence length="274" mass="31606">MKDDLDNLEDVNKNIEDDNIGENNDENSSDSFLKIDPIKGLDSSNIKIDIPKTEIKKEVETPKKQAYKQTKDNDKEETKTVEDDLQNNNKPKENSKIIKIGIAVLIILLCLGGGYFAYSKFIANNESENLAGNTVTEEIIEENPQEVPIKEANNITETPIVEPVAENFQEQEEVKEEPVIEDKNTVEDDLDLIVLETVYDEVINKGNEDYLYNFTPSELAIIRNTLYARRGYKFKKKEYQKYFGEKYWYNPTTSSQNILTKNEEKLANIIKRYE</sequence>
<reference evidence="4 5" key="1">
    <citation type="submission" date="2011-10" db="EMBL/GenBank/DDBJ databases">
        <title>The Genome Sequence of Fusobacterium sp. 4_1_13.</title>
        <authorList>
            <consortium name="The Broad Institute Genome Sequencing Platform"/>
            <person name="Earl A."/>
            <person name="Ward D."/>
            <person name="Feldgarden M."/>
            <person name="Gevers D."/>
            <person name="Strauss J."/>
            <person name="Ambrose C."/>
            <person name="Allen-Vercoe E."/>
            <person name="Young S.K."/>
            <person name="Zeng Q."/>
            <person name="Gargeya S."/>
            <person name="Fitzgerald M."/>
            <person name="Haas B."/>
            <person name="Abouelleil A."/>
            <person name="Alvarado L."/>
            <person name="Arachchi H.M."/>
            <person name="Berlin A."/>
            <person name="Brown A."/>
            <person name="Chapman S.B."/>
            <person name="Chen Z."/>
            <person name="Dunbar C."/>
            <person name="Freedman E."/>
            <person name="Gearin G."/>
            <person name="Goldberg J."/>
            <person name="Griggs A."/>
            <person name="Gujja S."/>
            <person name="Heiman D."/>
            <person name="Howarth C."/>
            <person name="Larson L."/>
            <person name="Lui A."/>
            <person name="MacDonald P.J."/>
            <person name="Montmayeur A."/>
            <person name="Murphy C."/>
            <person name="Neiman D."/>
            <person name="Pearson M."/>
            <person name="Priest M."/>
            <person name="Roberts A."/>
            <person name="Saif S."/>
            <person name="Shea T."/>
            <person name="Shenoy N."/>
            <person name="Sisk P."/>
            <person name="Stolte C."/>
            <person name="Sykes S."/>
            <person name="Wortman J."/>
            <person name="Nusbaum C."/>
            <person name="Birren B."/>
        </authorList>
    </citation>
    <scope>NUCLEOTIDE SEQUENCE [LARGE SCALE GENOMIC DNA]</scope>
    <source>
        <strain evidence="4 5">4_1_13</strain>
    </source>
</reference>
<evidence type="ECO:0000313" key="5">
    <source>
        <dbReference type="Proteomes" id="UP000004925"/>
    </source>
</evidence>
<dbReference type="InterPro" id="IPR038434">
    <property type="entry name" value="YARHG_sf"/>
</dbReference>
<dbReference type="Gene3D" id="1.20.58.1690">
    <property type="match status" value="1"/>
</dbReference>
<feature type="region of interest" description="Disordered" evidence="1">
    <location>
        <begin position="1"/>
        <end position="37"/>
    </location>
</feature>
<dbReference type="Pfam" id="PF13308">
    <property type="entry name" value="YARHG"/>
    <property type="match status" value="1"/>
</dbReference>
<feature type="region of interest" description="Disordered" evidence="1">
    <location>
        <begin position="51"/>
        <end position="90"/>
    </location>
</feature>
<dbReference type="SMART" id="SM01324">
    <property type="entry name" value="YARHG"/>
    <property type="match status" value="1"/>
</dbReference>
<keyword evidence="2" id="KW-0812">Transmembrane</keyword>
<accession>A0A0M1VXF3</accession>
<evidence type="ECO:0000256" key="2">
    <source>
        <dbReference type="SAM" id="Phobius"/>
    </source>
</evidence>
<feature type="compositionally biased region" description="Basic and acidic residues" evidence="1">
    <location>
        <begin position="51"/>
        <end position="82"/>
    </location>
</feature>
<comment type="caution">
    <text evidence="4">The sequence shown here is derived from an EMBL/GenBank/DDBJ whole genome shotgun (WGS) entry which is preliminary data.</text>
</comment>
<dbReference type="AlphaFoldDB" id="A0A0M1VXF3"/>
<feature type="domain" description="YARHG" evidence="3">
    <location>
        <begin position="191"/>
        <end position="274"/>
    </location>
</feature>
<dbReference type="eggNOG" id="ENOG5032SX3">
    <property type="taxonomic scope" value="Bacteria"/>
</dbReference>
<gene>
    <name evidence="4" type="ORF">FSCG_02088</name>
</gene>
<dbReference type="EMBL" id="ACDE02000006">
    <property type="protein sequence ID" value="EEO41375.1"/>
    <property type="molecule type" value="Genomic_DNA"/>
</dbReference>
<dbReference type="HOGENOM" id="CLU_1007446_0_0_0"/>